<dbReference type="InterPro" id="IPR050313">
    <property type="entry name" value="Carb_Metab_HTH_regulators"/>
</dbReference>
<dbReference type="InterPro" id="IPR036388">
    <property type="entry name" value="WH-like_DNA-bd_sf"/>
</dbReference>
<proteinExistence type="predicted"/>
<dbReference type="InterPro" id="IPR018356">
    <property type="entry name" value="Tscrpt_reg_HTH_DeoR_CS"/>
</dbReference>
<dbReference type="PANTHER" id="PTHR30363:SF44">
    <property type="entry name" value="AGA OPERON TRANSCRIPTIONAL REPRESSOR-RELATED"/>
    <property type="match status" value="1"/>
</dbReference>
<dbReference type="GO" id="GO:0003677">
    <property type="term" value="F:DNA binding"/>
    <property type="evidence" value="ECO:0007669"/>
    <property type="project" value="UniProtKB-KW"/>
</dbReference>
<dbReference type="InterPro" id="IPR036390">
    <property type="entry name" value="WH_DNA-bd_sf"/>
</dbReference>
<evidence type="ECO:0000313" key="5">
    <source>
        <dbReference type="EMBL" id="ACQ81203.1"/>
    </source>
</evidence>
<dbReference type="SMART" id="SM00420">
    <property type="entry name" value="HTH_DEOR"/>
    <property type="match status" value="1"/>
</dbReference>
<keyword evidence="2" id="KW-0238">DNA-binding</keyword>
<dbReference type="STRING" id="471853.Bcav_2958"/>
<keyword evidence="1" id="KW-0805">Transcription regulation</keyword>
<dbReference type="KEGG" id="bcv:Bcav_2958"/>
<reference evidence="5 6" key="1">
    <citation type="journal article" date="2009" name="Stand. Genomic Sci.">
        <title>Complete genome sequence of Beutenbergia cavernae type strain (HKI 0122).</title>
        <authorList>
            <person name="Land M."/>
            <person name="Pukall R."/>
            <person name="Abt B."/>
            <person name="Goker M."/>
            <person name="Rohde M."/>
            <person name="Glavina Del Rio T."/>
            <person name="Tice H."/>
            <person name="Copeland A."/>
            <person name="Cheng J.F."/>
            <person name="Lucas S."/>
            <person name="Chen F."/>
            <person name="Nolan M."/>
            <person name="Bruce D."/>
            <person name="Goodwin L."/>
            <person name="Pitluck S."/>
            <person name="Ivanova N."/>
            <person name="Mavromatis K."/>
            <person name="Ovchinnikova G."/>
            <person name="Pati A."/>
            <person name="Chen A."/>
            <person name="Palaniappan K."/>
            <person name="Hauser L."/>
            <person name="Chang Y.J."/>
            <person name="Jefferies C.C."/>
            <person name="Saunders E."/>
            <person name="Brettin T."/>
            <person name="Detter J.C."/>
            <person name="Han C."/>
            <person name="Chain P."/>
            <person name="Bristow J."/>
            <person name="Eisen J.A."/>
            <person name="Markowitz V."/>
            <person name="Hugenholtz P."/>
            <person name="Kyrpides N.C."/>
            <person name="Klenk H.P."/>
            <person name="Lapidus A."/>
        </authorList>
    </citation>
    <scope>NUCLEOTIDE SEQUENCE [LARGE SCALE GENOMIC DNA]</scope>
    <source>
        <strain evidence="6">ATCC BAA-8 / DSM 12333 / NBRC 16432</strain>
    </source>
</reference>
<dbReference type="Pfam" id="PF00455">
    <property type="entry name" value="DeoRC"/>
    <property type="match status" value="1"/>
</dbReference>
<sequence>MTDTPLLADQRRARILAEVARTGGVRVADLVEALGVSEMTVRRDITALDRDGLLTRVHGGAVDREGSASEPAFAEKLARSAPAKAAIAARAAALVEPGAAVAISGGTTTMALASAVAGLEHAASLTILTNSLPAADVLHAAPRRPTVILTGGERTPSDALVGPAAVRTCADFHVDVLFLGVSGMDGRAGLTTPNLAEAETLAALIGCAQRVVVLADSAKWGVVGLRTLARWDAVDILVTDPDLPPDAREALGETTEILEATP</sequence>
<dbReference type="eggNOG" id="COG1349">
    <property type="taxonomic scope" value="Bacteria"/>
</dbReference>
<keyword evidence="3" id="KW-0804">Transcription</keyword>
<dbReference type="AlphaFoldDB" id="C5BZ88"/>
<evidence type="ECO:0000259" key="4">
    <source>
        <dbReference type="PROSITE" id="PS51000"/>
    </source>
</evidence>
<dbReference type="PROSITE" id="PS00894">
    <property type="entry name" value="HTH_DEOR_1"/>
    <property type="match status" value="1"/>
</dbReference>
<dbReference type="HOGENOM" id="CLU_060699_3_0_11"/>
<dbReference type="SUPFAM" id="SSF46785">
    <property type="entry name" value="Winged helix' DNA-binding domain"/>
    <property type="match status" value="1"/>
</dbReference>
<dbReference type="InterPro" id="IPR037171">
    <property type="entry name" value="NagB/RpiA_transferase-like"/>
</dbReference>
<accession>C5BZ88</accession>
<protein>
    <submittedName>
        <fullName evidence="5">Transcriptional regulator, DeoR family</fullName>
    </submittedName>
</protein>
<gene>
    <name evidence="5" type="ordered locus">Bcav_2958</name>
</gene>
<evidence type="ECO:0000256" key="3">
    <source>
        <dbReference type="ARBA" id="ARBA00023163"/>
    </source>
</evidence>
<dbReference type="Pfam" id="PF08220">
    <property type="entry name" value="HTH_DeoR"/>
    <property type="match status" value="1"/>
</dbReference>
<dbReference type="InterPro" id="IPR014036">
    <property type="entry name" value="DeoR-like_C"/>
</dbReference>
<dbReference type="RefSeq" id="WP_015883443.1">
    <property type="nucleotide sequence ID" value="NC_012669.1"/>
</dbReference>
<evidence type="ECO:0000256" key="1">
    <source>
        <dbReference type="ARBA" id="ARBA00023015"/>
    </source>
</evidence>
<dbReference type="SUPFAM" id="SSF100950">
    <property type="entry name" value="NagB/RpiA/CoA transferase-like"/>
    <property type="match status" value="1"/>
</dbReference>
<keyword evidence="6" id="KW-1185">Reference proteome</keyword>
<dbReference type="PRINTS" id="PR00037">
    <property type="entry name" value="HTHLACR"/>
</dbReference>
<dbReference type="SMART" id="SM01134">
    <property type="entry name" value="DeoRC"/>
    <property type="match status" value="1"/>
</dbReference>
<dbReference type="PROSITE" id="PS51000">
    <property type="entry name" value="HTH_DEOR_2"/>
    <property type="match status" value="1"/>
</dbReference>
<dbReference type="GO" id="GO:0003700">
    <property type="term" value="F:DNA-binding transcription factor activity"/>
    <property type="evidence" value="ECO:0007669"/>
    <property type="project" value="InterPro"/>
</dbReference>
<dbReference type="Gene3D" id="3.40.50.1360">
    <property type="match status" value="1"/>
</dbReference>
<feature type="domain" description="HTH deoR-type" evidence="4">
    <location>
        <begin position="8"/>
        <end position="63"/>
    </location>
</feature>
<organism evidence="5 6">
    <name type="scientific">Beutenbergia cavernae (strain ATCC BAA-8 / DSM 12333 / CCUG 43141 / JCM 11478 / NBRC 16432 / NCIMB 13614 / HKI 0122)</name>
    <dbReference type="NCBI Taxonomy" id="471853"/>
    <lineage>
        <taxon>Bacteria</taxon>
        <taxon>Bacillati</taxon>
        <taxon>Actinomycetota</taxon>
        <taxon>Actinomycetes</taxon>
        <taxon>Micrococcales</taxon>
        <taxon>Beutenbergiaceae</taxon>
        <taxon>Beutenbergia</taxon>
    </lineage>
</organism>
<evidence type="ECO:0000256" key="2">
    <source>
        <dbReference type="ARBA" id="ARBA00023125"/>
    </source>
</evidence>
<evidence type="ECO:0000313" key="6">
    <source>
        <dbReference type="Proteomes" id="UP000007962"/>
    </source>
</evidence>
<dbReference type="Gene3D" id="1.10.10.10">
    <property type="entry name" value="Winged helix-like DNA-binding domain superfamily/Winged helix DNA-binding domain"/>
    <property type="match status" value="1"/>
</dbReference>
<name>C5BZ88_BEUC1</name>
<dbReference type="InterPro" id="IPR001034">
    <property type="entry name" value="DeoR_HTH"/>
</dbReference>
<dbReference type="Proteomes" id="UP000007962">
    <property type="component" value="Chromosome"/>
</dbReference>
<dbReference type="PANTHER" id="PTHR30363">
    <property type="entry name" value="HTH-TYPE TRANSCRIPTIONAL REGULATOR SRLR-RELATED"/>
    <property type="match status" value="1"/>
</dbReference>
<dbReference type="EMBL" id="CP001618">
    <property type="protein sequence ID" value="ACQ81203.1"/>
    <property type="molecule type" value="Genomic_DNA"/>
</dbReference>